<dbReference type="AlphaFoldDB" id="A0A8S1XKY3"/>
<keyword evidence="2" id="KW-1185">Reference proteome</keyword>
<gene>
    <name evidence="1" type="ORF">PPENT_87.1.T1280073</name>
</gene>
<proteinExistence type="predicted"/>
<evidence type="ECO:0000313" key="1">
    <source>
        <dbReference type="EMBL" id="CAD8201554.1"/>
    </source>
</evidence>
<name>A0A8S1XKY3_9CILI</name>
<evidence type="ECO:0000313" key="2">
    <source>
        <dbReference type="Proteomes" id="UP000689195"/>
    </source>
</evidence>
<protein>
    <submittedName>
        <fullName evidence="1">Uncharacterized protein</fullName>
    </submittedName>
</protein>
<dbReference type="Proteomes" id="UP000689195">
    <property type="component" value="Unassembled WGS sequence"/>
</dbReference>
<organism evidence="1 2">
    <name type="scientific">Paramecium pentaurelia</name>
    <dbReference type="NCBI Taxonomy" id="43138"/>
    <lineage>
        <taxon>Eukaryota</taxon>
        <taxon>Sar</taxon>
        <taxon>Alveolata</taxon>
        <taxon>Ciliophora</taxon>
        <taxon>Intramacronucleata</taxon>
        <taxon>Oligohymenophorea</taxon>
        <taxon>Peniculida</taxon>
        <taxon>Parameciidae</taxon>
        <taxon>Paramecium</taxon>
    </lineage>
</organism>
<sequence>MKIHKFSKKNQKLNSWAIGHNFEPPDNYLLSNFRQDNQLMINFQYGIHESNKFQKVIGWRMKKTAQQQRHKQYKRIYLYYNRDQFKIFEMMKLN</sequence>
<dbReference type="EMBL" id="CAJJDO010000128">
    <property type="protein sequence ID" value="CAD8201554.1"/>
    <property type="molecule type" value="Genomic_DNA"/>
</dbReference>
<reference evidence="1" key="1">
    <citation type="submission" date="2021-01" db="EMBL/GenBank/DDBJ databases">
        <authorList>
            <consortium name="Genoscope - CEA"/>
            <person name="William W."/>
        </authorList>
    </citation>
    <scope>NUCLEOTIDE SEQUENCE</scope>
</reference>
<accession>A0A8S1XKY3</accession>
<comment type="caution">
    <text evidence="1">The sequence shown here is derived from an EMBL/GenBank/DDBJ whole genome shotgun (WGS) entry which is preliminary data.</text>
</comment>